<keyword evidence="5" id="KW-1185">Reference proteome</keyword>
<evidence type="ECO:0000256" key="2">
    <source>
        <dbReference type="SAM" id="MobiDB-lite"/>
    </source>
</evidence>
<sequence length="157" mass="18047">MLFSLVITTLVGVSASAILTAYEKYIEIKERKTQEINETSGRDLQQTETLESPPLADAHTDSQCVNENKNENKNENDNDNTDNINSFKELPSIIKSSTTDVTSKNEMLPISKLSSSIHNEDERLNNLDDKLDELINRVRMLREYKEQQMRKGYQQQH</sequence>
<dbReference type="EMBL" id="PQFF01000470">
    <property type="protein sequence ID" value="RHZ48352.1"/>
    <property type="molecule type" value="Genomic_DNA"/>
</dbReference>
<feature type="chain" id="PRO_5017352159" evidence="3">
    <location>
        <begin position="17"/>
        <end position="157"/>
    </location>
</feature>
<proteinExistence type="predicted"/>
<organism evidence="4 5">
    <name type="scientific">Diversispora epigaea</name>
    <dbReference type="NCBI Taxonomy" id="1348612"/>
    <lineage>
        <taxon>Eukaryota</taxon>
        <taxon>Fungi</taxon>
        <taxon>Fungi incertae sedis</taxon>
        <taxon>Mucoromycota</taxon>
        <taxon>Glomeromycotina</taxon>
        <taxon>Glomeromycetes</taxon>
        <taxon>Diversisporales</taxon>
        <taxon>Diversisporaceae</taxon>
        <taxon>Diversispora</taxon>
    </lineage>
</organism>
<feature type="signal peptide" evidence="3">
    <location>
        <begin position="1"/>
        <end position="16"/>
    </location>
</feature>
<keyword evidence="3" id="KW-0732">Signal</keyword>
<protein>
    <submittedName>
        <fullName evidence="4">Uncharacterized protein</fullName>
    </submittedName>
</protein>
<dbReference type="AlphaFoldDB" id="A0A397GBG1"/>
<comment type="caution">
    <text evidence="4">The sequence shown here is derived from an EMBL/GenBank/DDBJ whole genome shotgun (WGS) entry which is preliminary data.</text>
</comment>
<feature type="region of interest" description="Disordered" evidence="2">
    <location>
        <begin position="35"/>
        <end position="90"/>
    </location>
</feature>
<accession>A0A397GBG1</accession>
<reference evidence="4 5" key="1">
    <citation type="submission" date="2018-08" db="EMBL/GenBank/DDBJ databases">
        <title>Genome and evolution of the arbuscular mycorrhizal fungus Diversispora epigaea (formerly Glomus versiforme) and its bacterial endosymbionts.</title>
        <authorList>
            <person name="Sun X."/>
            <person name="Fei Z."/>
            <person name="Harrison M."/>
        </authorList>
    </citation>
    <scope>NUCLEOTIDE SEQUENCE [LARGE SCALE GENOMIC DNA]</scope>
    <source>
        <strain evidence="4 5">IT104</strain>
    </source>
</reference>
<name>A0A397GBG1_9GLOM</name>
<evidence type="ECO:0000256" key="3">
    <source>
        <dbReference type="SAM" id="SignalP"/>
    </source>
</evidence>
<evidence type="ECO:0000256" key="1">
    <source>
        <dbReference type="SAM" id="Coils"/>
    </source>
</evidence>
<keyword evidence="1" id="KW-0175">Coiled coil</keyword>
<gene>
    <name evidence="4" type="ORF">Glove_552g15</name>
</gene>
<evidence type="ECO:0000313" key="4">
    <source>
        <dbReference type="EMBL" id="RHZ48352.1"/>
    </source>
</evidence>
<feature type="coiled-coil region" evidence="1">
    <location>
        <begin position="110"/>
        <end position="151"/>
    </location>
</feature>
<feature type="compositionally biased region" description="Polar residues" evidence="2">
    <location>
        <begin position="36"/>
        <end position="50"/>
    </location>
</feature>
<evidence type="ECO:0000313" key="5">
    <source>
        <dbReference type="Proteomes" id="UP000266861"/>
    </source>
</evidence>
<dbReference type="Proteomes" id="UP000266861">
    <property type="component" value="Unassembled WGS sequence"/>
</dbReference>